<dbReference type="InterPro" id="IPR032675">
    <property type="entry name" value="LRR_dom_sf"/>
</dbReference>
<organism evidence="7 8">
    <name type="scientific">Rotaria magnacalcarata</name>
    <dbReference type="NCBI Taxonomy" id="392030"/>
    <lineage>
        <taxon>Eukaryota</taxon>
        <taxon>Metazoa</taxon>
        <taxon>Spiralia</taxon>
        <taxon>Gnathifera</taxon>
        <taxon>Rotifera</taxon>
        <taxon>Eurotatoria</taxon>
        <taxon>Bdelloidea</taxon>
        <taxon>Philodinida</taxon>
        <taxon>Philodinidae</taxon>
        <taxon>Rotaria</taxon>
    </lineage>
</organism>
<feature type="coiled-coil region" evidence="5">
    <location>
        <begin position="159"/>
        <end position="251"/>
    </location>
</feature>
<dbReference type="InterPro" id="IPR052201">
    <property type="entry name" value="LRR-containing_regulator"/>
</dbReference>
<accession>A0A814K3C2</accession>
<keyword evidence="2 4" id="KW-0863">Zinc-finger</keyword>
<evidence type="ECO:0000256" key="5">
    <source>
        <dbReference type="SAM" id="Coils"/>
    </source>
</evidence>
<dbReference type="EMBL" id="CAJNOV010000949">
    <property type="protein sequence ID" value="CAF1043962.1"/>
    <property type="molecule type" value="Genomic_DNA"/>
</dbReference>
<comment type="caution">
    <text evidence="7">The sequence shown here is derived from an EMBL/GenBank/DDBJ whole genome shotgun (WGS) entry which is preliminary data.</text>
</comment>
<dbReference type="InterPro" id="IPR001841">
    <property type="entry name" value="Znf_RING"/>
</dbReference>
<keyword evidence="3" id="KW-0862">Zinc</keyword>
<evidence type="ECO:0000256" key="4">
    <source>
        <dbReference type="PROSITE-ProRule" id="PRU00175"/>
    </source>
</evidence>
<evidence type="ECO:0000313" key="7">
    <source>
        <dbReference type="EMBL" id="CAF1043962.1"/>
    </source>
</evidence>
<dbReference type="PANTHER" id="PTHR24111:SF0">
    <property type="entry name" value="LEUCINE-RICH REPEAT-CONTAINING PROTEIN"/>
    <property type="match status" value="1"/>
</dbReference>
<gene>
    <name evidence="7" type="ORF">CJN711_LOCUS4412</name>
</gene>
<dbReference type="PANTHER" id="PTHR24111">
    <property type="entry name" value="LEUCINE-RICH REPEAT-CONTAINING PROTEIN 34"/>
    <property type="match status" value="1"/>
</dbReference>
<evidence type="ECO:0000256" key="3">
    <source>
        <dbReference type="ARBA" id="ARBA00022833"/>
    </source>
</evidence>
<reference evidence="7" key="1">
    <citation type="submission" date="2021-02" db="EMBL/GenBank/DDBJ databases">
        <authorList>
            <person name="Nowell W R."/>
        </authorList>
    </citation>
    <scope>NUCLEOTIDE SEQUENCE</scope>
</reference>
<dbReference type="InterPro" id="IPR001611">
    <property type="entry name" value="Leu-rich_rpt"/>
</dbReference>
<dbReference type="SUPFAM" id="SSF52047">
    <property type="entry name" value="RNI-like"/>
    <property type="match status" value="1"/>
</dbReference>
<dbReference type="Gene3D" id="3.80.10.10">
    <property type="entry name" value="Ribonuclease Inhibitor"/>
    <property type="match status" value="1"/>
</dbReference>
<dbReference type="Pfam" id="PF13516">
    <property type="entry name" value="LRR_6"/>
    <property type="match status" value="2"/>
</dbReference>
<keyword evidence="2 4" id="KW-0479">Metal-binding</keyword>
<dbReference type="Gene3D" id="3.30.40.10">
    <property type="entry name" value="Zinc/RING finger domain, C3HC4 (zinc finger)"/>
    <property type="match status" value="2"/>
</dbReference>
<evidence type="ECO:0000256" key="1">
    <source>
        <dbReference type="ARBA" id="ARBA00022737"/>
    </source>
</evidence>
<protein>
    <recommendedName>
        <fullName evidence="6">RING-type domain-containing protein</fullName>
    </recommendedName>
</protein>
<keyword evidence="1" id="KW-0677">Repeat</keyword>
<evidence type="ECO:0000256" key="2">
    <source>
        <dbReference type="ARBA" id="ARBA00022771"/>
    </source>
</evidence>
<keyword evidence="5" id="KW-0175">Coiled coil</keyword>
<dbReference type="PROSITE" id="PS50089">
    <property type="entry name" value="ZF_RING_2"/>
    <property type="match status" value="1"/>
</dbReference>
<evidence type="ECO:0000313" key="8">
    <source>
        <dbReference type="Proteomes" id="UP000663855"/>
    </source>
</evidence>
<name>A0A814K3C2_9BILA</name>
<dbReference type="AlphaFoldDB" id="A0A814K3C2"/>
<dbReference type="SUPFAM" id="SSF57850">
    <property type="entry name" value="RING/U-box"/>
    <property type="match status" value="1"/>
</dbReference>
<dbReference type="GO" id="GO:0008270">
    <property type="term" value="F:zinc ion binding"/>
    <property type="evidence" value="ECO:0007669"/>
    <property type="project" value="UniProtKB-KW"/>
</dbReference>
<feature type="domain" description="RING-type" evidence="6">
    <location>
        <begin position="18"/>
        <end position="59"/>
    </location>
</feature>
<dbReference type="SUPFAM" id="SSF49599">
    <property type="entry name" value="TRAF domain-like"/>
    <property type="match status" value="1"/>
</dbReference>
<proteinExistence type="predicted"/>
<evidence type="ECO:0000259" key="6">
    <source>
        <dbReference type="PROSITE" id="PS50089"/>
    </source>
</evidence>
<sequence length="666" mass="78024">MDNYEYVNKSNISNDFICEICENPFIDPVALPEPCEQTFCLKCIQLNLENHSQNCLQCNKKSLSNADLKKESLIVRKTLDNLPVKCRSCFQENIRRATFSQHTQEICPKRRVCCSASNIQCPWDGPYDQFNRHVNECPYEKIRPLLSKLINDVARLDLLSQLQKQNQDLENNLQELQDHMEQMKNENESLREKLNETEKFEIENEILYEKISKMEKVGIESESLREKISEMDKIEIENKYLKEKTNKLIDEKQLIHDQYDQYKINNNDVGMELSRLSSSLQHVSSLIEYIEKETQGLQENLNELNYYDVNNRSLLKSFQQQQQTEIDSLQEMNQSLKEKLLHYENELEEINQRSQQIQTDKQQIFTQCLFYETEINNLNASNQRLKENVFDCEAELQQSNQYCQQLQDQTINDKYKIEGLLINIKRLEAKLYLPASQPYQIPEKNKNIETNRLEEFIDKCQSYLMVNLNGEKINDDNIEVVIKAALIKKQCQSLILWNNHLTCYSISRLSSALSMNKSLTKLSISKNHLSDSAIKDLSESLSFNNCTLKQLVLSSNEITDQGLIYLSDMLKTNEHLIMLGLQDNKITDKAIQYLSQIIQFKNQVIEEISLYSNKSITDSSVDDIFNMIRHNQSLTTFWIWDCQLSEQGKDKLQQSIQDKNNFDLQV</sequence>
<dbReference type="SMART" id="SM00368">
    <property type="entry name" value="LRR_RI"/>
    <property type="match status" value="6"/>
</dbReference>
<feature type="coiled-coil region" evidence="5">
    <location>
        <begin position="319"/>
        <end position="395"/>
    </location>
</feature>
<dbReference type="Proteomes" id="UP000663855">
    <property type="component" value="Unassembled WGS sequence"/>
</dbReference>
<dbReference type="InterPro" id="IPR013083">
    <property type="entry name" value="Znf_RING/FYVE/PHD"/>
</dbReference>